<feature type="compositionally biased region" description="Basic and acidic residues" evidence="2">
    <location>
        <begin position="9"/>
        <end position="35"/>
    </location>
</feature>
<dbReference type="PANTHER" id="PTHR43520:SF8">
    <property type="entry name" value="P-TYPE CU(+) TRANSPORTER"/>
    <property type="match status" value="1"/>
</dbReference>
<reference evidence="5 6" key="1">
    <citation type="submission" date="2015-01" db="EMBL/GenBank/DDBJ databases">
        <title>The Genome Sequence of Rhinocladiella mackenzie CBS 650.93.</title>
        <authorList>
            <consortium name="The Broad Institute Genomics Platform"/>
            <person name="Cuomo C."/>
            <person name="de Hoog S."/>
            <person name="Gorbushina A."/>
            <person name="Stielow B."/>
            <person name="Teixiera M."/>
            <person name="Abouelleil A."/>
            <person name="Chapman S.B."/>
            <person name="Priest M."/>
            <person name="Young S.K."/>
            <person name="Wortman J."/>
            <person name="Nusbaum C."/>
            <person name="Birren B."/>
        </authorList>
    </citation>
    <scope>NUCLEOTIDE SEQUENCE [LARGE SCALE GENOMIC DNA]</scope>
    <source>
        <strain evidence="5 6">CBS 650.93</strain>
    </source>
</reference>
<evidence type="ECO:0000259" key="4">
    <source>
        <dbReference type="Pfam" id="PF24534"/>
    </source>
</evidence>
<dbReference type="HOGENOM" id="CLU_526915_0_0_1"/>
<feature type="transmembrane region" description="Helical" evidence="3">
    <location>
        <begin position="336"/>
        <end position="356"/>
    </location>
</feature>
<dbReference type="GO" id="GO:0005507">
    <property type="term" value="F:copper ion binding"/>
    <property type="evidence" value="ECO:0007669"/>
    <property type="project" value="TreeGrafter"/>
</dbReference>
<evidence type="ECO:0000313" key="5">
    <source>
        <dbReference type="EMBL" id="KIX07704.1"/>
    </source>
</evidence>
<protein>
    <submittedName>
        <fullName evidence="5">Rhinocladiella mackenziei CBS 650.93 unplaced genomic scaffold supercont1.2, whole genome shotgun sequence</fullName>
    </submittedName>
</protein>
<keyword evidence="1" id="KW-1278">Translocase</keyword>
<dbReference type="STRING" id="1442369.A0A0D2IPA9"/>
<organism evidence="5 6">
    <name type="scientific">Rhinocladiella mackenziei CBS 650.93</name>
    <dbReference type="NCBI Taxonomy" id="1442369"/>
    <lineage>
        <taxon>Eukaryota</taxon>
        <taxon>Fungi</taxon>
        <taxon>Dikarya</taxon>
        <taxon>Ascomycota</taxon>
        <taxon>Pezizomycotina</taxon>
        <taxon>Eurotiomycetes</taxon>
        <taxon>Chaetothyriomycetidae</taxon>
        <taxon>Chaetothyriales</taxon>
        <taxon>Herpotrichiellaceae</taxon>
        <taxon>Rhinocladiella</taxon>
    </lineage>
</organism>
<dbReference type="GO" id="GO:0016020">
    <property type="term" value="C:membrane"/>
    <property type="evidence" value="ECO:0007669"/>
    <property type="project" value="TreeGrafter"/>
</dbReference>
<keyword evidence="3" id="KW-0812">Transmembrane</keyword>
<feature type="transmembrane region" description="Helical" evidence="3">
    <location>
        <begin position="456"/>
        <end position="479"/>
    </location>
</feature>
<sequence>MTSTTPKLIRADHGSDVPHDDDHKTERHEHEHGENGCHLAEACGAHLHAAFESKPPLFPPSEPAVGTSTGHFHGNARPGMVAFHHIKKPAKQRAKPIRLMGILSTARRRSSAAATKFVLKAPSSMADSTSHAMLNVTGMNCSGCANNLTMALKGTMAFTMCMLSSSGELPGSMWIWMLPAVEKAIQHAKRATGYKLTPFSADTQTLEILMDPDTAKRFIHDLPRGVEKCENVSKTRYEVNYDPCLLEQDKVLSATGGGLLSAGRRKLIDTSIKMTLALIVTIPVVVLAWSDVSVSERTKQYVSIVLETLVQAVAYPEFYKPAISTLIYNHILEMDMLIVIAITAAYGYSVVAFRNLDVVHEEVLSLPHLPSLQPFSLIKALVSKNQHPVSQAVAATLQKRACGDGTNDAVAVAQANVGVPIESSNVTRATADVVLLSDLEGIVHLLDVSEAAFRRVIFNFVWSAIYNVFAILLAAGAFVKVRIPPAYAGLGEIVSVLPVVVAALTMPKVKTASTGRP</sequence>
<name>A0A0D2IPA9_9EURO</name>
<dbReference type="InterPro" id="IPR023214">
    <property type="entry name" value="HAD_sf"/>
</dbReference>
<dbReference type="AlphaFoldDB" id="A0A0D2IPA9"/>
<keyword evidence="3" id="KW-0472">Membrane</keyword>
<evidence type="ECO:0000256" key="3">
    <source>
        <dbReference type="SAM" id="Phobius"/>
    </source>
</evidence>
<feature type="region of interest" description="Disordered" evidence="2">
    <location>
        <begin position="1"/>
        <end position="35"/>
    </location>
</feature>
<dbReference type="SUPFAM" id="SSF56784">
    <property type="entry name" value="HAD-like"/>
    <property type="match status" value="1"/>
</dbReference>
<dbReference type="RefSeq" id="XP_013274840.1">
    <property type="nucleotide sequence ID" value="XM_013419386.1"/>
</dbReference>
<accession>A0A0D2IPA9</accession>
<dbReference type="GeneID" id="25290429"/>
<feature type="transmembrane region" description="Helical" evidence="3">
    <location>
        <begin position="485"/>
        <end position="506"/>
    </location>
</feature>
<dbReference type="InterPro" id="IPR036412">
    <property type="entry name" value="HAD-like_sf"/>
</dbReference>
<dbReference type="OrthoDB" id="432719at2759"/>
<dbReference type="EMBL" id="KN847476">
    <property type="protein sequence ID" value="KIX07704.1"/>
    <property type="molecule type" value="Genomic_DNA"/>
</dbReference>
<evidence type="ECO:0000256" key="2">
    <source>
        <dbReference type="SAM" id="MobiDB-lite"/>
    </source>
</evidence>
<feature type="transmembrane region" description="Helical" evidence="3">
    <location>
        <begin position="274"/>
        <end position="290"/>
    </location>
</feature>
<feature type="domain" description="PCA1 HMA heavy metal-associated" evidence="4">
    <location>
        <begin position="200"/>
        <end position="258"/>
    </location>
</feature>
<dbReference type="GO" id="GO:0043682">
    <property type="term" value="F:P-type divalent copper transporter activity"/>
    <property type="evidence" value="ECO:0007669"/>
    <property type="project" value="TreeGrafter"/>
</dbReference>
<dbReference type="Gene3D" id="3.40.50.1000">
    <property type="entry name" value="HAD superfamily/HAD-like"/>
    <property type="match status" value="1"/>
</dbReference>
<keyword evidence="3" id="KW-1133">Transmembrane helix</keyword>
<dbReference type="VEuPathDB" id="FungiDB:Z518_02358"/>
<dbReference type="Pfam" id="PF24534">
    <property type="entry name" value="HMA_PCA1"/>
    <property type="match status" value="1"/>
</dbReference>
<evidence type="ECO:0000256" key="1">
    <source>
        <dbReference type="ARBA" id="ARBA00022967"/>
    </source>
</evidence>
<dbReference type="GO" id="GO:0055070">
    <property type="term" value="P:copper ion homeostasis"/>
    <property type="evidence" value="ECO:0007669"/>
    <property type="project" value="TreeGrafter"/>
</dbReference>
<dbReference type="InterPro" id="IPR056236">
    <property type="entry name" value="HMA_PCA1"/>
</dbReference>
<proteinExistence type="predicted"/>
<dbReference type="Proteomes" id="UP000053617">
    <property type="component" value="Unassembled WGS sequence"/>
</dbReference>
<evidence type="ECO:0000313" key="6">
    <source>
        <dbReference type="Proteomes" id="UP000053617"/>
    </source>
</evidence>
<keyword evidence="6" id="KW-1185">Reference proteome</keyword>
<dbReference type="PANTHER" id="PTHR43520">
    <property type="entry name" value="ATP7, ISOFORM B"/>
    <property type="match status" value="1"/>
</dbReference>
<gene>
    <name evidence="5" type="ORF">Z518_02358</name>
</gene>